<keyword evidence="2" id="KW-0805">Transcription regulation</keyword>
<dbReference type="SUPFAM" id="SSF46689">
    <property type="entry name" value="Homeodomain-like"/>
    <property type="match status" value="1"/>
</dbReference>
<name>A0A6F9DNY1_9ASCI</name>
<feature type="region of interest" description="Disordered" evidence="8">
    <location>
        <begin position="1049"/>
        <end position="1071"/>
    </location>
</feature>
<evidence type="ECO:0000256" key="8">
    <source>
        <dbReference type="SAM" id="MobiDB-lite"/>
    </source>
</evidence>
<feature type="domain" description="Homeobox" evidence="9">
    <location>
        <begin position="677"/>
        <end position="758"/>
    </location>
</feature>
<feature type="compositionally biased region" description="Basic and acidic residues" evidence="8">
    <location>
        <begin position="1"/>
        <end position="11"/>
    </location>
</feature>
<dbReference type="PROSITE" id="PS51937">
    <property type="entry name" value="HNF_P1"/>
    <property type="match status" value="1"/>
</dbReference>
<dbReference type="CDD" id="cd00086">
    <property type="entry name" value="homeodomain"/>
    <property type="match status" value="1"/>
</dbReference>
<feature type="compositionally biased region" description="Polar residues" evidence="8">
    <location>
        <begin position="877"/>
        <end position="886"/>
    </location>
</feature>
<dbReference type="GO" id="GO:0005634">
    <property type="term" value="C:nucleus"/>
    <property type="evidence" value="ECO:0007669"/>
    <property type="project" value="UniProtKB-SubCell"/>
</dbReference>
<feature type="compositionally biased region" description="Polar residues" evidence="8">
    <location>
        <begin position="773"/>
        <end position="785"/>
    </location>
</feature>
<dbReference type="PROSITE" id="PS51936">
    <property type="entry name" value="POU_4"/>
    <property type="match status" value="1"/>
</dbReference>
<keyword evidence="3 7" id="KW-0238">DNA-binding</keyword>
<gene>
    <name evidence="12" type="primary">Pcbd2-002</name>
</gene>
<feature type="domain" description="HNF-p1" evidence="11">
    <location>
        <begin position="54"/>
        <end position="85"/>
    </location>
</feature>
<dbReference type="InterPro" id="IPR044869">
    <property type="entry name" value="HNF-1_POU"/>
</dbReference>
<dbReference type="InterPro" id="IPR044866">
    <property type="entry name" value="HNF_P1"/>
</dbReference>
<dbReference type="InterPro" id="IPR006899">
    <property type="entry name" value="HNF-1_N"/>
</dbReference>
<evidence type="ECO:0000256" key="3">
    <source>
        <dbReference type="ARBA" id="ARBA00023125"/>
    </source>
</evidence>
<evidence type="ECO:0000256" key="2">
    <source>
        <dbReference type="ARBA" id="ARBA00023015"/>
    </source>
</evidence>
<dbReference type="EMBL" id="LR788824">
    <property type="protein sequence ID" value="CAB3264686.1"/>
    <property type="molecule type" value="mRNA"/>
</dbReference>
<feature type="region of interest" description="Disordered" evidence="8">
    <location>
        <begin position="500"/>
        <end position="564"/>
    </location>
</feature>
<evidence type="ECO:0000256" key="6">
    <source>
        <dbReference type="ARBA" id="ARBA00023242"/>
    </source>
</evidence>
<protein>
    <submittedName>
        <fullName evidence="12">Hepatocyte nuclear factor 1</fullName>
    </submittedName>
</protein>
<feature type="region of interest" description="Disordered" evidence="8">
    <location>
        <begin position="92"/>
        <end position="201"/>
    </location>
</feature>
<dbReference type="Gene3D" id="1.10.260.40">
    <property type="entry name" value="lambda repressor-like DNA-binding domains"/>
    <property type="match status" value="1"/>
</dbReference>
<dbReference type="GO" id="GO:0045893">
    <property type="term" value="P:positive regulation of DNA-templated transcription"/>
    <property type="evidence" value="ECO:0007669"/>
    <property type="project" value="InterPro"/>
</dbReference>
<dbReference type="SMART" id="SM00389">
    <property type="entry name" value="HOX"/>
    <property type="match status" value="1"/>
</dbReference>
<dbReference type="GO" id="GO:0000981">
    <property type="term" value="F:DNA-binding transcription factor activity, RNA polymerase II-specific"/>
    <property type="evidence" value="ECO:0007669"/>
    <property type="project" value="TreeGrafter"/>
</dbReference>
<reference evidence="12" key="1">
    <citation type="submission" date="2020-04" db="EMBL/GenBank/DDBJ databases">
        <authorList>
            <person name="Neveu A P."/>
        </authorList>
    </citation>
    <scope>NUCLEOTIDE SEQUENCE</scope>
    <source>
        <tissue evidence="12">Whole embryo</tissue>
    </source>
</reference>
<comment type="subcellular location">
    <subcellularLocation>
        <location evidence="1 7">Nucleus</location>
    </subcellularLocation>
</comment>
<keyword evidence="5" id="KW-0804">Transcription</keyword>
<feature type="DNA-binding region" description="Homeobox" evidence="7">
    <location>
        <begin position="679"/>
        <end position="759"/>
    </location>
</feature>
<keyword evidence="4 7" id="KW-0371">Homeobox</keyword>
<dbReference type="GO" id="GO:0000978">
    <property type="term" value="F:RNA polymerase II cis-regulatory region sequence-specific DNA binding"/>
    <property type="evidence" value="ECO:0007669"/>
    <property type="project" value="TreeGrafter"/>
</dbReference>
<organism evidence="12">
    <name type="scientific">Phallusia mammillata</name>
    <dbReference type="NCBI Taxonomy" id="59560"/>
    <lineage>
        <taxon>Eukaryota</taxon>
        <taxon>Metazoa</taxon>
        <taxon>Chordata</taxon>
        <taxon>Tunicata</taxon>
        <taxon>Ascidiacea</taxon>
        <taxon>Phlebobranchia</taxon>
        <taxon>Ascidiidae</taxon>
        <taxon>Phallusia</taxon>
    </lineage>
</organism>
<dbReference type="Pfam" id="PF04814">
    <property type="entry name" value="HNF-1_N"/>
    <property type="match status" value="1"/>
</dbReference>
<dbReference type="PANTHER" id="PTHR11568">
    <property type="entry name" value="HEPATOCYTE NUCLEAR FACTOR 1"/>
    <property type="match status" value="1"/>
</dbReference>
<evidence type="ECO:0000259" key="10">
    <source>
        <dbReference type="PROSITE" id="PS51936"/>
    </source>
</evidence>
<feature type="compositionally biased region" description="Basic and acidic residues" evidence="8">
    <location>
        <begin position="537"/>
        <end position="550"/>
    </location>
</feature>
<feature type="compositionally biased region" description="Polar residues" evidence="8">
    <location>
        <begin position="157"/>
        <end position="173"/>
    </location>
</feature>
<evidence type="ECO:0000256" key="1">
    <source>
        <dbReference type="ARBA" id="ARBA00004123"/>
    </source>
</evidence>
<feature type="compositionally biased region" description="Basic and acidic residues" evidence="8">
    <location>
        <begin position="96"/>
        <end position="125"/>
    </location>
</feature>
<dbReference type="InterPro" id="IPR039066">
    <property type="entry name" value="HNF-1"/>
</dbReference>
<proteinExistence type="evidence at transcript level"/>
<accession>A0A6F9DNY1</accession>
<evidence type="ECO:0000256" key="7">
    <source>
        <dbReference type="PROSITE-ProRule" id="PRU00108"/>
    </source>
</evidence>
<feature type="compositionally biased region" description="Polar residues" evidence="8">
    <location>
        <begin position="1054"/>
        <end position="1071"/>
    </location>
</feature>
<feature type="compositionally biased region" description="Low complexity" evidence="8">
    <location>
        <begin position="32"/>
        <end position="44"/>
    </location>
</feature>
<evidence type="ECO:0000313" key="12">
    <source>
        <dbReference type="EMBL" id="CAB3264686.1"/>
    </source>
</evidence>
<dbReference type="SUPFAM" id="SSF47413">
    <property type="entry name" value="lambda repressor-like DNA-binding domains"/>
    <property type="match status" value="1"/>
</dbReference>
<evidence type="ECO:0000259" key="9">
    <source>
        <dbReference type="PROSITE" id="PS50071"/>
    </source>
</evidence>
<keyword evidence="6 7" id="KW-0539">Nucleus</keyword>
<evidence type="ECO:0000256" key="5">
    <source>
        <dbReference type="ARBA" id="ARBA00023163"/>
    </source>
</evidence>
<feature type="compositionally biased region" description="Low complexity" evidence="8">
    <location>
        <begin position="174"/>
        <end position="186"/>
    </location>
</feature>
<evidence type="ECO:0000259" key="11">
    <source>
        <dbReference type="PROSITE" id="PS51937"/>
    </source>
</evidence>
<feature type="domain" description="POU-specific atypical" evidence="10">
    <location>
        <begin position="567"/>
        <end position="662"/>
    </location>
</feature>
<dbReference type="PROSITE" id="PS50071">
    <property type="entry name" value="HOMEOBOX_2"/>
    <property type="match status" value="1"/>
</dbReference>
<dbReference type="AlphaFoldDB" id="A0A6F9DNY1"/>
<feature type="region of interest" description="Disordered" evidence="8">
    <location>
        <begin position="1"/>
        <end position="55"/>
    </location>
</feature>
<sequence length="1081" mass="119866">MECKLNGERALDYSQPNLGMETMPNKPATDENNNNKNNNNNNNNIPTSKPPGRMRSEVTIQQRKLLQEVFDSGLSQALVIRFLRSKELAADPSSKLGERKDLTSKSNEVKERSTEPVCGEVERKKGLNNTSVGINVKPETKSRSTQTLNVDTLRASPLNNNDSKQFQNESNPQSSFVSGGETSSSENKLSETNLSGGSFAALPQPIHEQNIYNQAQSYEDGNLQQRKLSTNSYNQDGTDSQHCQQESVFFGQENAEAAMGRIQNMDSMSRVEVATSNEAEAALQSNTQYSDVKQQLTEEQYHGQMMHSDQQTNENGFNLGVLPPPPVITSNSQTSATEYNSQDLSQYYSSVNNNSLATSVLNGYTASVTDNDSGMPSTDNRESVSTATTTQSQAYISHFPHDHTLVNSVERGIVQQSHVVHHRPNGIDQYQHIQLQTLDTDLLAQAQSQGIDVSQEVIQQYDQHTRGLFIYPNGSIDAQQDPSQMQGMHGPVHQMTLPQIPKTEVPSDPYAPSGGSGGRPHPDQQHHMRRGTGGGTHMRERKRETEKRDEMEQDGFDGVQHAPEKCIEDIINGTPGNEHRRKKIDELLKADPWKAAKHIKKYMGQHNIPQREVVDCTGLNQSHLSQHLNKGTPMKNQKRCLLYAWWTKKQDEVNTQFRIAETGMGAEQVEEAARVGPRARRNRFKWGPASQTILYDAYQRQRNPTKEERESLVQECNTAECRQRGVSPSHASGLGSNLVTEVRVYNWFANRRKEDAFKHKLALDSTYQDIDLSSQSSRMSPDSTQGPPPPKVKVIGDDFPKTEYMKPRNISGDSSSTAKIHVTHTIPDQHNLAIAVRTSDNTRIASNGAKEGKRHRPRPYSRDETRLPTSAGHMQNLPVSSSSFTNLHPGLEESRSRDAYMFTRLSNAQSVKATNYGGLPSVNTLSPIVNTSLLHQHPAIQNGEGNVLETVQMNTTLPQGLLLSAGLIPSTVTTSQHHMPVFTPLTTIKQPQGQAHVVHEQINAHMQPHTSGPYLSTQSFHAATQLKPEFPSFQQGAVAYALNGLQERLGDVNNPGSNEAKPSNHGITSSPVIASYQQQSV</sequence>
<dbReference type="GO" id="GO:0030073">
    <property type="term" value="P:insulin secretion"/>
    <property type="evidence" value="ECO:0007669"/>
    <property type="project" value="InterPro"/>
</dbReference>
<dbReference type="InterPro" id="IPR010982">
    <property type="entry name" value="Lambda_DNA-bd_dom_sf"/>
</dbReference>
<dbReference type="Gene3D" id="1.10.10.60">
    <property type="entry name" value="Homeodomain-like"/>
    <property type="match status" value="1"/>
</dbReference>
<dbReference type="InterPro" id="IPR009057">
    <property type="entry name" value="Homeodomain-like_sf"/>
</dbReference>
<feature type="region of interest" description="Disordered" evidence="8">
    <location>
        <begin position="842"/>
        <end position="890"/>
    </location>
</feature>
<dbReference type="PANTHER" id="PTHR11568:SF1">
    <property type="entry name" value="HEPATOCYTE NUCLEAR FACTOR 1-BETA-LIKE ISOFORM X1"/>
    <property type="match status" value="1"/>
</dbReference>
<dbReference type="InterPro" id="IPR001356">
    <property type="entry name" value="HD"/>
</dbReference>
<feature type="region of interest" description="Disordered" evidence="8">
    <location>
        <begin position="773"/>
        <end position="794"/>
    </location>
</feature>
<evidence type="ECO:0000256" key="4">
    <source>
        <dbReference type="ARBA" id="ARBA00023155"/>
    </source>
</evidence>